<gene>
    <name evidence="1" type="ORF">DENOEST_0641</name>
</gene>
<reference evidence="1 2" key="1">
    <citation type="submission" date="2020-03" db="EMBL/GenBank/DDBJ databases">
        <authorList>
            <consortium name="Genoscope - CEA"/>
            <person name="William W."/>
        </authorList>
    </citation>
    <scope>NUCLEOTIDE SEQUENCE [LARGE SCALE GENOMIC DNA]</scope>
    <source>
        <strain evidence="2">DSM 16959</strain>
    </source>
</reference>
<keyword evidence="2" id="KW-1185">Reference proteome</keyword>
<accession>A0A6S6XPJ4</accession>
<dbReference type="AlphaFoldDB" id="A0A6S6XPJ4"/>
<dbReference type="RefSeq" id="WP_145769937.1">
    <property type="nucleotide sequence ID" value="NZ_LR778301.1"/>
</dbReference>
<name>A0A6S6XPJ4_9PROT</name>
<dbReference type="Gene3D" id="1.10.580.10">
    <property type="entry name" value="Citrate Synthase, domain 1"/>
    <property type="match status" value="1"/>
</dbReference>
<dbReference type="KEGG" id="doe:DENOEST_0641"/>
<dbReference type="OrthoDB" id="8717683at2"/>
<evidence type="ECO:0000313" key="2">
    <source>
        <dbReference type="Proteomes" id="UP000515733"/>
    </source>
</evidence>
<dbReference type="EMBL" id="LR778301">
    <property type="protein sequence ID" value="CAB1367806.1"/>
    <property type="molecule type" value="Genomic_DNA"/>
</dbReference>
<dbReference type="Proteomes" id="UP000515733">
    <property type="component" value="Chromosome"/>
</dbReference>
<organism evidence="1 2">
    <name type="scientific">Denitratisoma oestradiolicum</name>
    <dbReference type="NCBI Taxonomy" id="311182"/>
    <lineage>
        <taxon>Bacteria</taxon>
        <taxon>Pseudomonadati</taxon>
        <taxon>Pseudomonadota</taxon>
        <taxon>Betaproteobacteria</taxon>
        <taxon>Nitrosomonadales</taxon>
        <taxon>Sterolibacteriaceae</taxon>
        <taxon>Denitratisoma</taxon>
    </lineage>
</organism>
<proteinExistence type="predicted"/>
<evidence type="ECO:0000313" key="1">
    <source>
        <dbReference type="EMBL" id="CAB1367806.1"/>
    </source>
</evidence>
<dbReference type="InterPro" id="IPR016142">
    <property type="entry name" value="Citrate_synth-like_lrg_a-sub"/>
</dbReference>
<sequence length="271" mass="28277">MSQELNAETISTHIWEEEAEADNPYAAARCFCRGYDVFGDLLERADYIDYLYLLFRGERPAAAAARALRMLAIALANPGPRDPSVHAAMAAGVGDSTAASALMAALAVGAGAGGGARELYEAMVAWQASGADPATRLARLGTRAAPSRLEVWPSPSRPPGFAAYGSTCVAPVVQTLTSLSAVLTGGALTWLCQERAALEAVAGHPLSMIGVAAAALTDLGFAPHHGEMLFLLLRLPGAAAHALEQQDLGFRHFPFFALELEDDPGASGEST</sequence>
<protein>
    <submittedName>
        <fullName evidence="1">Citrate synthase</fullName>
    </submittedName>
</protein>